<feature type="transmembrane region" description="Helical" evidence="1">
    <location>
        <begin position="21"/>
        <end position="44"/>
    </location>
</feature>
<comment type="caution">
    <text evidence="2">The sequence shown here is derived from an EMBL/GenBank/DDBJ whole genome shotgun (WGS) entry which is preliminary data.</text>
</comment>
<reference evidence="3" key="1">
    <citation type="journal article" date="2019" name="Int. J. Syst. Evol. Microbiol.">
        <title>The Global Catalogue of Microorganisms (GCM) 10K type strain sequencing project: providing services to taxonomists for standard genome sequencing and annotation.</title>
        <authorList>
            <consortium name="The Broad Institute Genomics Platform"/>
            <consortium name="The Broad Institute Genome Sequencing Center for Infectious Disease"/>
            <person name="Wu L."/>
            <person name="Ma J."/>
        </authorList>
    </citation>
    <scope>NUCLEOTIDE SEQUENCE [LARGE SCALE GENOMIC DNA]</scope>
    <source>
        <strain evidence="3">CGMCC 1.12851</strain>
    </source>
</reference>
<feature type="transmembrane region" description="Helical" evidence="1">
    <location>
        <begin position="50"/>
        <end position="68"/>
    </location>
</feature>
<keyword evidence="1" id="KW-1133">Transmembrane helix</keyword>
<protein>
    <submittedName>
        <fullName evidence="2">Membrane protein</fullName>
    </submittedName>
</protein>
<dbReference type="Pfam" id="PF03203">
    <property type="entry name" value="MerC"/>
    <property type="match status" value="1"/>
</dbReference>
<gene>
    <name evidence="2" type="ORF">GCM10010833_06450</name>
</gene>
<name>A0ABQ1IYR4_9SPHN</name>
<keyword evidence="1" id="KW-0472">Membrane</keyword>
<feature type="transmembrane region" description="Helical" evidence="1">
    <location>
        <begin position="80"/>
        <end position="98"/>
    </location>
</feature>
<evidence type="ECO:0000313" key="2">
    <source>
        <dbReference type="EMBL" id="GGB54455.1"/>
    </source>
</evidence>
<keyword evidence="1" id="KW-0812">Transmembrane</keyword>
<evidence type="ECO:0000256" key="1">
    <source>
        <dbReference type="SAM" id="Phobius"/>
    </source>
</evidence>
<organism evidence="2 3">
    <name type="scientific">Blastomonas aquatica</name>
    <dbReference type="NCBI Taxonomy" id="1510276"/>
    <lineage>
        <taxon>Bacteria</taxon>
        <taxon>Pseudomonadati</taxon>
        <taxon>Pseudomonadota</taxon>
        <taxon>Alphaproteobacteria</taxon>
        <taxon>Sphingomonadales</taxon>
        <taxon>Sphingomonadaceae</taxon>
        <taxon>Blastomonas</taxon>
    </lineage>
</organism>
<dbReference type="EMBL" id="BMGD01000001">
    <property type="protein sequence ID" value="GGB54455.1"/>
    <property type="molecule type" value="Genomic_DNA"/>
</dbReference>
<keyword evidence="3" id="KW-1185">Reference proteome</keyword>
<sequence length="128" mass="13096">MQGMLSRITKSGQLDSAAIALSALCMVHCAAGIWLVAGFASLGGVLLSPWVHEIGFVLAAIMAALALGHGARTHGARLPLLIGVVGIASMLMAMTVPHGSAYEYGFTLAGVAALSIAHLLNYRAARQG</sequence>
<accession>A0ABQ1IYR4</accession>
<proteinExistence type="predicted"/>
<evidence type="ECO:0000313" key="3">
    <source>
        <dbReference type="Proteomes" id="UP000614261"/>
    </source>
</evidence>
<feature type="transmembrane region" description="Helical" evidence="1">
    <location>
        <begin position="104"/>
        <end position="122"/>
    </location>
</feature>
<dbReference type="Proteomes" id="UP000614261">
    <property type="component" value="Unassembled WGS sequence"/>
</dbReference>
<dbReference type="InterPro" id="IPR004891">
    <property type="entry name" value="Mercury-R_MerC"/>
</dbReference>